<evidence type="ECO:0000256" key="2">
    <source>
        <dbReference type="ARBA" id="ARBA00023125"/>
    </source>
</evidence>
<protein>
    <recommendedName>
        <fullName evidence="5">Xylose operon regulatory protein</fullName>
    </recommendedName>
</protein>
<dbReference type="InterPro" id="IPR020449">
    <property type="entry name" value="Tscrpt_reg_AraC-type_HTH"/>
</dbReference>
<dbReference type="SMART" id="SM00342">
    <property type="entry name" value="HTH_ARAC"/>
    <property type="match status" value="1"/>
</dbReference>
<feature type="domain" description="HTH araC/xylS-type" evidence="6">
    <location>
        <begin position="288"/>
        <end position="386"/>
    </location>
</feature>
<evidence type="ECO:0000256" key="3">
    <source>
        <dbReference type="ARBA" id="ARBA00023163"/>
    </source>
</evidence>
<keyword evidence="2" id="KW-0238">DNA-binding</keyword>
<dbReference type="STRING" id="379893.GCA_001297775_00195"/>
<dbReference type="FunFam" id="1.10.10.60:FF:000136">
    <property type="entry name" value="Transcriptional regulator, AraC family"/>
    <property type="match status" value="1"/>
</dbReference>
<dbReference type="PRINTS" id="PR00032">
    <property type="entry name" value="HTHARAC"/>
</dbReference>
<comment type="function">
    <text evidence="4">Regulatory protein for the xylBAFGHR operon.</text>
</comment>
<dbReference type="EMBL" id="JNGI01000016">
    <property type="protein sequence ID" value="KNC95101.1"/>
    <property type="molecule type" value="Genomic_DNA"/>
</dbReference>
<reference evidence="7 8" key="1">
    <citation type="journal article" date="2015" name="Appl. Environ. Microbiol.">
        <title>The Enterobacterium Trabulsiella odontotermitis Presents Novel Adaptations Related to Its Association with Fungus-Growing Termites.</title>
        <authorList>
            <person name="Sapountzis P."/>
            <person name="Gruntjes T."/>
            <person name="Otani S."/>
            <person name="Estevez J."/>
            <person name="da Costa R.R."/>
            <person name="Plunkett G.3rd."/>
            <person name="Perna N.T."/>
            <person name="Poulsen M."/>
        </authorList>
    </citation>
    <scope>NUCLEOTIDE SEQUENCE [LARGE SCALE GENOMIC DNA]</scope>
    <source>
        <strain evidence="7 8">12</strain>
    </source>
</reference>
<name>A0A0L0H2E2_9ENTR</name>
<dbReference type="SUPFAM" id="SSF53822">
    <property type="entry name" value="Periplasmic binding protein-like I"/>
    <property type="match status" value="1"/>
</dbReference>
<dbReference type="InterPro" id="IPR054031">
    <property type="entry name" value="XylR_PBP1"/>
</dbReference>
<dbReference type="PATRIC" id="fig|379893.4.peg.1339"/>
<dbReference type="SUPFAM" id="SSF46689">
    <property type="entry name" value="Homeodomain-like"/>
    <property type="match status" value="1"/>
</dbReference>
<dbReference type="OrthoDB" id="8766450at2"/>
<dbReference type="CDD" id="cd01543">
    <property type="entry name" value="PBP1_XylR"/>
    <property type="match status" value="1"/>
</dbReference>
<dbReference type="Pfam" id="PF22177">
    <property type="entry name" value="PBP1_XylR"/>
    <property type="match status" value="1"/>
</dbReference>
<evidence type="ECO:0000313" key="7">
    <source>
        <dbReference type="EMBL" id="KNC95101.1"/>
    </source>
</evidence>
<dbReference type="PROSITE" id="PS00041">
    <property type="entry name" value="HTH_ARAC_FAMILY_1"/>
    <property type="match status" value="1"/>
</dbReference>
<accession>A0A0L0H2E2</accession>
<organism evidence="7 8">
    <name type="scientific">Trabulsiella odontotermitis</name>
    <dbReference type="NCBI Taxonomy" id="379893"/>
    <lineage>
        <taxon>Bacteria</taxon>
        <taxon>Pseudomonadati</taxon>
        <taxon>Pseudomonadota</taxon>
        <taxon>Gammaproteobacteria</taxon>
        <taxon>Enterobacterales</taxon>
        <taxon>Enterobacteriaceae</taxon>
        <taxon>Trabulsiella</taxon>
    </lineage>
</organism>
<dbReference type="PANTHER" id="PTHR30146:SF24">
    <property type="entry name" value="XYLOSE OPERON REGULATORY PROTEIN"/>
    <property type="match status" value="1"/>
</dbReference>
<evidence type="ECO:0000256" key="5">
    <source>
        <dbReference type="ARBA" id="ARBA00071837"/>
    </source>
</evidence>
<keyword evidence="8" id="KW-1185">Reference proteome</keyword>
<dbReference type="GO" id="GO:0003700">
    <property type="term" value="F:DNA-binding transcription factor activity"/>
    <property type="evidence" value="ECO:0007669"/>
    <property type="project" value="InterPro"/>
</dbReference>
<dbReference type="Pfam" id="PF12833">
    <property type="entry name" value="HTH_18"/>
    <property type="match status" value="1"/>
</dbReference>
<evidence type="ECO:0000259" key="6">
    <source>
        <dbReference type="PROSITE" id="PS01124"/>
    </source>
</evidence>
<dbReference type="InterPro" id="IPR009057">
    <property type="entry name" value="Homeodomain-like_sf"/>
</dbReference>
<dbReference type="PANTHER" id="PTHR30146">
    <property type="entry name" value="LACI-RELATED TRANSCRIPTIONAL REPRESSOR"/>
    <property type="match status" value="1"/>
</dbReference>
<dbReference type="RefSeq" id="WP_049855958.1">
    <property type="nucleotide sequence ID" value="NZ_JNGI01000016.1"/>
</dbReference>
<dbReference type="Gene3D" id="1.10.10.60">
    <property type="entry name" value="Homeodomain-like"/>
    <property type="match status" value="1"/>
</dbReference>
<dbReference type="GO" id="GO:0000976">
    <property type="term" value="F:transcription cis-regulatory region binding"/>
    <property type="evidence" value="ECO:0007669"/>
    <property type="project" value="TreeGrafter"/>
</dbReference>
<keyword evidence="3" id="KW-0804">Transcription</keyword>
<dbReference type="Proteomes" id="UP000037393">
    <property type="component" value="Unassembled WGS sequence"/>
</dbReference>
<gene>
    <name evidence="7" type="ORF">GM31_06555</name>
</gene>
<sequence length="392" mass="45119">MFEKRHRITLLFNANKAYDRQVVEGVGEYLQASQSEWDIFIEEDFRTRIENIKEWLGDGVIADYDDVEIERLLADVKVPIVGVGGSYHLPENYPAVHYIATDNYALVESAFLHLKEKGVHRFAFYGLPASSRKGWAREREYAFSQLVAKEKYRGVIYQGLETAPENWQHAQNRLADWLQTLPPQTGIIAVTDARARHILQACEHLHIPVPEKLCVIGIDNEELTRYLSRVALSSVAQGTRQMGYQAAKLLHRLLENEAMPLQRLLIPPMRVVERRSTDYRSLNDPAVIQAMHYIRNNACKGIKVEQVLDSVGISRSNLEKRFKEEVGETIHAVIHSEKLEKARSLLISTSLSINEISQMCGYPSLQYFYSVFKKEYDTTPKEYRDRYSEVMV</sequence>
<dbReference type="PROSITE" id="PS01124">
    <property type="entry name" value="HTH_ARAC_FAMILY_2"/>
    <property type="match status" value="1"/>
</dbReference>
<dbReference type="AlphaFoldDB" id="A0A0L0H2E2"/>
<keyword evidence="1" id="KW-0805">Transcription regulation</keyword>
<dbReference type="Gene3D" id="3.40.50.2300">
    <property type="match status" value="2"/>
</dbReference>
<evidence type="ECO:0000313" key="8">
    <source>
        <dbReference type="Proteomes" id="UP000037393"/>
    </source>
</evidence>
<comment type="caution">
    <text evidence="7">The sequence shown here is derived from an EMBL/GenBank/DDBJ whole genome shotgun (WGS) entry which is preliminary data.</text>
</comment>
<dbReference type="InterPro" id="IPR018060">
    <property type="entry name" value="HTH_AraC"/>
</dbReference>
<evidence type="ECO:0000256" key="1">
    <source>
        <dbReference type="ARBA" id="ARBA00023015"/>
    </source>
</evidence>
<dbReference type="Pfam" id="PF13377">
    <property type="entry name" value="Peripla_BP_3"/>
    <property type="match status" value="1"/>
</dbReference>
<evidence type="ECO:0000256" key="4">
    <source>
        <dbReference type="ARBA" id="ARBA00059905"/>
    </source>
</evidence>
<proteinExistence type="predicted"/>
<dbReference type="InterPro" id="IPR028082">
    <property type="entry name" value="Peripla_BP_I"/>
</dbReference>
<dbReference type="InterPro" id="IPR018062">
    <property type="entry name" value="HTH_AraC-typ_CS"/>
</dbReference>
<dbReference type="InterPro" id="IPR046335">
    <property type="entry name" value="LacI/GalR-like_sensor"/>
</dbReference>